<dbReference type="InterPro" id="IPR011320">
    <property type="entry name" value="RNase_H1_N"/>
</dbReference>
<dbReference type="Pfam" id="PF01693">
    <property type="entry name" value="Cauli_VI"/>
    <property type="match status" value="1"/>
</dbReference>
<keyword evidence="3" id="KW-1185">Reference proteome</keyword>
<gene>
    <name evidence="5" type="primary">LOC127739592</name>
    <name evidence="4" type="synonym">LOC107472517</name>
</gene>
<sequence length="246" mass="27871">MDLGLKRFFFFVVTKGHCPGVYTSWEEANEQVTNFSFPEYQGFNSYEHACMCFKARMCSLSWEKASCGEFVGAIGEGASGHNDNLSNERSRRGAVVSWLPVIPEEELNLDFAVVANMEDWLVKVCHDAQIPSPCFFKQERFTREKGPFYGFTVVVPGNPFEVELSARGRFSLVEKAAREDAAFEMLGRVLDLTGKEIRDYSYSKLKLVNDSNNALRAKVSQLEEAYEKLRGRYDALKHENVEGNAI</sequence>
<evidence type="ECO:0000256" key="1">
    <source>
        <dbReference type="SAM" id="Coils"/>
    </source>
</evidence>
<accession>A0A6P4CAN0</accession>
<dbReference type="KEGG" id="adu:127739592"/>
<dbReference type="AlphaFoldDB" id="A0A6P5N7I2"/>
<protein>
    <submittedName>
        <fullName evidence="4">Uncharacterized protein LOC107472517</fullName>
    </submittedName>
    <submittedName>
        <fullName evidence="5">Uncharacterized protein LOC127739592</fullName>
    </submittedName>
</protein>
<dbReference type="InterPro" id="IPR009027">
    <property type="entry name" value="Ribosomal_bL9/RNase_H1_N"/>
</dbReference>
<feature type="domain" description="Ribonuclease H1 N-terminal" evidence="2">
    <location>
        <begin position="10"/>
        <end position="49"/>
    </location>
</feature>
<dbReference type="Gene3D" id="3.40.970.10">
    <property type="entry name" value="Ribonuclease H1, N-terminal domain"/>
    <property type="match status" value="1"/>
</dbReference>
<dbReference type="GeneID" id="127739592"/>
<reference evidence="4 5" key="2">
    <citation type="submission" date="2025-04" db="UniProtKB">
        <authorList>
            <consortium name="RefSeq"/>
        </authorList>
    </citation>
    <scope>IDENTIFICATION</scope>
    <source>
        <tissue evidence="4 5">Whole plant</tissue>
    </source>
</reference>
<dbReference type="RefSeq" id="XP_020993347.1">
    <property type="nucleotide sequence ID" value="XM_021137688.2"/>
</dbReference>
<name>A0A6P5N7I2_ARADU</name>
<evidence type="ECO:0000313" key="5">
    <source>
        <dbReference type="RefSeq" id="XP_020993347.1"/>
    </source>
</evidence>
<dbReference type="InterPro" id="IPR037056">
    <property type="entry name" value="RNase_H1_N_sf"/>
</dbReference>
<dbReference type="Proteomes" id="UP000515211">
    <property type="component" value="Chromosome 3"/>
</dbReference>
<proteinExistence type="predicted"/>
<reference evidence="3" key="1">
    <citation type="journal article" date="2016" name="Nat. Genet.">
        <title>The genome sequences of Arachis duranensis and Arachis ipaensis, the diploid ancestors of cultivated peanut.</title>
        <authorList>
            <person name="Bertioli D.J."/>
            <person name="Cannon S.B."/>
            <person name="Froenicke L."/>
            <person name="Huang G."/>
            <person name="Farmer A.D."/>
            <person name="Cannon E.K."/>
            <person name="Liu X."/>
            <person name="Gao D."/>
            <person name="Clevenger J."/>
            <person name="Dash S."/>
            <person name="Ren L."/>
            <person name="Moretzsohn M.C."/>
            <person name="Shirasawa K."/>
            <person name="Huang W."/>
            <person name="Vidigal B."/>
            <person name="Abernathy B."/>
            <person name="Chu Y."/>
            <person name="Niederhuth C.E."/>
            <person name="Umale P."/>
            <person name="Araujo A.C."/>
            <person name="Kozik A."/>
            <person name="Kim K.D."/>
            <person name="Burow M.D."/>
            <person name="Varshney R.K."/>
            <person name="Wang X."/>
            <person name="Zhang X."/>
            <person name="Barkley N."/>
            <person name="Guimaraes P.M."/>
            <person name="Isobe S."/>
            <person name="Guo B."/>
            <person name="Liao B."/>
            <person name="Stalker H.T."/>
            <person name="Schmitz R.J."/>
            <person name="Scheffler B.E."/>
            <person name="Leal-Bertioli S.C."/>
            <person name="Xun X."/>
            <person name="Jackson S.A."/>
            <person name="Michelmore R."/>
            <person name="Ozias-Akins P."/>
        </authorList>
    </citation>
    <scope>NUCLEOTIDE SEQUENCE [LARGE SCALE GENOMIC DNA]</scope>
    <source>
        <strain evidence="3">cv. V14167</strain>
    </source>
</reference>
<dbReference type="KEGG" id="adu:107472517"/>
<dbReference type="SUPFAM" id="SSF55658">
    <property type="entry name" value="L9 N-domain-like"/>
    <property type="match status" value="1"/>
</dbReference>
<evidence type="ECO:0000259" key="2">
    <source>
        <dbReference type="Pfam" id="PF01693"/>
    </source>
</evidence>
<evidence type="ECO:0000313" key="3">
    <source>
        <dbReference type="Proteomes" id="UP000515211"/>
    </source>
</evidence>
<organism evidence="3 5">
    <name type="scientific">Arachis duranensis</name>
    <name type="common">Wild peanut</name>
    <dbReference type="NCBI Taxonomy" id="130453"/>
    <lineage>
        <taxon>Eukaryota</taxon>
        <taxon>Viridiplantae</taxon>
        <taxon>Streptophyta</taxon>
        <taxon>Embryophyta</taxon>
        <taxon>Tracheophyta</taxon>
        <taxon>Spermatophyta</taxon>
        <taxon>Magnoliopsida</taxon>
        <taxon>eudicotyledons</taxon>
        <taxon>Gunneridae</taxon>
        <taxon>Pentapetalae</taxon>
        <taxon>rosids</taxon>
        <taxon>fabids</taxon>
        <taxon>Fabales</taxon>
        <taxon>Fabaceae</taxon>
        <taxon>Papilionoideae</taxon>
        <taxon>50 kb inversion clade</taxon>
        <taxon>dalbergioids sensu lato</taxon>
        <taxon>Dalbergieae</taxon>
        <taxon>Pterocarpus clade</taxon>
        <taxon>Arachis</taxon>
    </lineage>
</organism>
<accession>A0A6P5N7I2</accession>
<keyword evidence="1" id="KW-0175">Coiled coil</keyword>
<feature type="coiled-coil region" evidence="1">
    <location>
        <begin position="205"/>
        <end position="239"/>
    </location>
</feature>
<dbReference type="RefSeq" id="XP_015947526.2">
    <property type="nucleotide sequence ID" value="XM_016092040.3"/>
</dbReference>
<evidence type="ECO:0000313" key="4">
    <source>
        <dbReference type="RefSeq" id="XP_015947526.2"/>
    </source>
</evidence>